<name>A0A2J8K378_PANTR</name>
<sequence>MDDDDFGGFEAAETFDGGSGETQTTSPAIPWAAFPTVSGVHLSPSSPEIVLDRDHSSSIGCLSSDAIISSPENTHAENSIVSQTIPKAQIQ</sequence>
<dbReference type="EMBL" id="NBAG03000397">
    <property type="protein sequence ID" value="PNI29477.1"/>
    <property type="molecule type" value="Genomic_DNA"/>
</dbReference>
<dbReference type="InterPro" id="IPR034592">
    <property type="entry name" value="CCDC91"/>
</dbReference>
<dbReference type="AlphaFoldDB" id="A0A2J8K378"/>
<gene>
    <name evidence="2" type="ORF">CK820_G0042096</name>
</gene>
<accession>A0A2J8K378</accession>
<dbReference type="Proteomes" id="UP000236370">
    <property type="component" value="Unassembled WGS sequence"/>
</dbReference>
<reference evidence="2 3" key="1">
    <citation type="submission" date="2017-12" db="EMBL/GenBank/DDBJ databases">
        <title>High-resolution comparative analysis of great ape genomes.</title>
        <authorList>
            <person name="Pollen A."/>
            <person name="Hastie A."/>
            <person name="Hormozdiari F."/>
            <person name="Dougherty M."/>
            <person name="Liu R."/>
            <person name="Chaisson M."/>
            <person name="Hoppe E."/>
            <person name="Hill C."/>
            <person name="Pang A."/>
            <person name="Hillier L."/>
            <person name="Baker C."/>
            <person name="Armstrong J."/>
            <person name="Shendure J."/>
            <person name="Paten B."/>
            <person name="Wilson R."/>
            <person name="Chao H."/>
            <person name="Schneider V."/>
            <person name="Ventura M."/>
            <person name="Kronenberg Z."/>
            <person name="Murali S."/>
            <person name="Gordon D."/>
            <person name="Cantsilieris S."/>
            <person name="Munson K."/>
            <person name="Nelson B."/>
            <person name="Raja A."/>
            <person name="Underwood J."/>
            <person name="Diekhans M."/>
            <person name="Fiddes I."/>
            <person name="Haussler D."/>
            <person name="Eichler E."/>
        </authorList>
    </citation>
    <scope>NUCLEOTIDE SEQUENCE [LARGE SCALE GENOMIC DNA]</scope>
    <source>
        <strain evidence="2">Yerkes chimp pedigree #C0471</strain>
    </source>
</reference>
<protein>
    <submittedName>
        <fullName evidence="2">CCDC91 isoform 20</fullName>
    </submittedName>
</protein>
<feature type="non-terminal residue" evidence="2">
    <location>
        <position position="91"/>
    </location>
</feature>
<dbReference type="PANTHER" id="PTHR35072">
    <property type="entry name" value="COILED-COIL DOMAIN-CONTAINING PROTEIN 91"/>
    <property type="match status" value="1"/>
</dbReference>
<dbReference type="PANTHER" id="PTHR35072:SF1">
    <property type="entry name" value="COILED-COIL DOMAIN-CONTAINING PROTEIN 91"/>
    <property type="match status" value="1"/>
</dbReference>
<proteinExistence type="predicted"/>
<feature type="region of interest" description="Disordered" evidence="1">
    <location>
        <begin position="1"/>
        <end position="27"/>
    </location>
</feature>
<evidence type="ECO:0000313" key="2">
    <source>
        <dbReference type="EMBL" id="PNI29477.1"/>
    </source>
</evidence>
<dbReference type="GO" id="GO:0048193">
    <property type="term" value="P:Golgi vesicle transport"/>
    <property type="evidence" value="ECO:0007669"/>
    <property type="project" value="InterPro"/>
</dbReference>
<comment type="caution">
    <text evidence="2">The sequence shown here is derived from an EMBL/GenBank/DDBJ whole genome shotgun (WGS) entry which is preliminary data.</text>
</comment>
<organism evidence="2 3">
    <name type="scientific">Pan troglodytes</name>
    <name type="common">Chimpanzee</name>
    <dbReference type="NCBI Taxonomy" id="9598"/>
    <lineage>
        <taxon>Eukaryota</taxon>
        <taxon>Metazoa</taxon>
        <taxon>Chordata</taxon>
        <taxon>Craniata</taxon>
        <taxon>Vertebrata</taxon>
        <taxon>Euteleostomi</taxon>
        <taxon>Mammalia</taxon>
        <taxon>Eutheria</taxon>
        <taxon>Euarchontoglires</taxon>
        <taxon>Primates</taxon>
        <taxon>Haplorrhini</taxon>
        <taxon>Catarrhini</taxon>
        <taxon>Hominidae</taxon>
        <taxon>Pan</taxon>
    </lineage>
</organism>
<evidence type="ECO:0000256" key="1">
    <source>
        <dbReference type="SAM" id="MobiDB-lite"/>
    </source>
</evidence>
<evidence type="ECO:0000313" key="3">
    <source>
        <dbReference type="Proteomes" id="UP000236370"/>
    </source>
</evidence>